<evidence type="ECO:0000256" key="6">
    <source>
        <dbReference type="ARBA" id="ARBA00022792"/>
    </source>
</evidence>
<keyword evidence="8" id="KW-0496">Mitochondrion</keyword>
<sequence>MAVRVPRPVIADSDELRVNVSDGCLDLENNIHILSGGLRLDTCEALKLEHQLCQHETSVDNFTSSTHSWHIMPRVYPPIEGKQPSVAISPSLNESVAGFTAGVVSTLVVHPFDVIKTRLQIEQNEKTRPGGSLRIMRSIAQEAALHGGHAGATKMQDVMRSFYRGLMPNMIGNSVSWALYFMWYGNIKDLVRSARGSGSQLNSSDYFLASGMSGILTAVFTNPIWVIKTRMLSTARNAPGAYRSIAHGSYELYRTEGVRGFYRGLLPSLFGVSHGAIQFMAYEQLKNKWALKRKGGQAGLTNFDFLYLSAASKMFAGSITYPYQVVRARLQLYDARERYKGAMDVVRQVFQREGVTGFYKGLGPNIIRVLPSTCVTFLVYENMKFYLPRMWQGNDFEEQPEAAK</sequence>
<keyword evidence="3 11" id="KW-0813">Transport</keyword>
<gene>
    <name evidence="13" type="ORF">D0867_13077</name>
</gene>
<dbReference type="Pfam" id="PF00153">
    <property type="entry name" value="Mito_carr"/>
    <property type="match status" value="3"/>
</dbReference>
<dbReference type="InterPro" id="IPR044712">
    <property type="entry name" value="SLC25A32-like"/>
</dbReference>
<keyword evidence="5" id="KW-0677">Repeat</keyword>
<evidence type="ECO:0000256" key="12">
    <source>
        <dbReference type="SAM" id="Phobius"/>
    </source>
</evidence>
<evidence type="ECO:0000313" key="13">
    <source>
        <dbReference type="EMBL" id="RMX96617.1"/>
    </source>
</evidence>
<evidence type="ECO:0000256" key="9">
    <source>
        <dbReference type="ARBA" id="ARBA00023136"/>
    </source>
</evidence>
<keyword evidence="9 10" id="KW-0472">Membrane</keyword>
<dbReference type="GO" id="GO:0015215">
    <property type="term" value="F:nucleotide transmembrane transporter activity"/>
    <property type="evidence" value="ECO:0007669"/>
    <property type="project" value="UniProtKB-ARBA"/>
</dbReference>
<evidence type="ECO:0000256" key="5">
    <source>
        <dbReference type="ARBA" id="ARBA00022737"/>
    </source>
</evidence>
<evidence type="ECO:0000256" key="2">
    <source>
        <dbReference type="ARBA" id="ARBA00006375"/>
    </source>
</evidence>
<evidence type="ECO:0000256" key="11">
    <source>
        <dbReference type="RuleBase" id="RU000488"/>
    </source>
</evidence>
<evidence type="ECO:0000313" key="14">
    <source>
        <dbReference type="Proteomes" id="UP000271337"/>
    </source>
</evidence>
<dbReference type="AlphaFoldDB" id="A0A3M6Y0N6"/>
<comment type="similarity">
    <text evidence="2 11">Belongs to the mitochondrial carrier (TC 2.A.29) family.</text>
</comment>
<comment type="subcellular location">
    <subcellularLocation>
        <location evidence="1">Mitochondrion inner membrane</location>
        <topology evidence="1">Multi-pass membrane protein</topology>
    </subcellularLocation>
</comment>
<dbReference type="InterPro" id="IPR018108">
    <property type="entry name" value="MCP_transmembrane"/>
</dbReference>
<dbReference type="Proteomes" id="UP000271337">
    <property type="component" value="Unassembled WGS sequence"/>
</dbReference>
<evidence type="ECO:0000256" key="10">
    <source>
        <dbReference type="PROSITE-ProRule" id="PRU00282"/>
    </source>
</evidence>
<proteinExistence type="inferred from homology"/>
<dbReference type="FunFam" id="1.50.40.10:FF:000102">
    <property type="entry name" value="Folate carrier protein Flx1"/>
    <property type="match status" value="1"/>
</dbReference>
<dbReference type="PANTHER" id="PTHR45683">
    <property type="entry name" value="MITOCHONDRIAL NICOTINAMIDE ADENINE DINUCLEOTIDE TRANSPORTER 1-RELATED-RELATED"/>
    <property type="match status" value="1"/>
</dbReference>
<name>A0A3M6Y0N6_HORWE</name>
<accession>A0A3M6Y0N6</accession>
<dbReference type="SUPFAM" id="SSF103506">
    <property type="entry name" value="Mitochondrial carrier"/>
    <property type="match status" value="1"/>
</dbReference>
<keyword evidence="4 10" id="KW-0812">Transmembrane</keyword>
<dbReference type="VEuPathDB" id="FungiDB:BTJ68_11262"/>
<feature type="repeat" description="Solcar" evidence="10">
    <location>
        <begin position="304"/>
        <end position="386"/>
    </location>
</feature>
<evidence type="ECO:0000256" key="8">
    <source>
        <dbReference type="ARBA" id="ARBA00023128"/>
    </source>
</evidence>
<evidence type="ECO:0000256" key="1">
    <source>
        <dbReference type="ARBA" id="ARBA00004448"/>
    </source>
</evidence>
<evidence type="ECO:0000256" key="3">
    <source>
        <dbReference type="ARBA" id="ARBA00022448"/>
    </source>
</evidence>
<organism evidence="13 14">
    <name type="scientific">Hortaea werneckii</name>
    <name type="common">Black yeast</name>
    <name type="synonym">Cladosporium werneckii</name>
    <dbReference type="NCBI Taxonomy" id="91943"/>
    <lineage>
        <taxon>Eukaryota</taxon>
        <taxon>Fungi</taxon>
        <taxon>Dikarya</taxon>
        <taxon>Ascomycota</taxon>
        <taxon>Pezizomycotina</taxon>
        <taxon>Dothideomycetes</taxon>
        <taxon>Dothideomycetidae</taxon>
        <taxon>Mycosphaerellales</taxon>
        <taxon>Teratosphaeriaceae</taxon>
        <taxon>Hortaea</taxon>
    </lineage>
</organism>
<dbReference type="Gene3D" id="1.50.40.10">
    <property type="entry name" value="Mitochondrial carrier domain"/>
    <property type="match status" value="1"/>
</dbReference>
<evidence type="ECO:0000256" key="7">
    <source>
        <dbReference type="ARBA" id="ARBA00022989"/>
    </source>
</evidence>
<feature type="repeat" description="Solcar" evidence="10">
    <location>
        <begin position="201"/>
        <end position="288"/>
    </location>
</feature>
<dbReference type="InterPro" id="IPR023395">
    <property type="entry name" value="MCP_dom_sf"/>
</dbReference>
<dbReference type="OrthoDB" id="428293at2759"/>
<dbReference type="PRINTS" id="PR00926">
    <property type="entry name" value="MITOCARRIER"/>
</dbReference>
<keyword evidence="6" id="KW-0999">Mitochondrion inner membrane</keyword>
<dbReference type="EMBL" id="QWIL01002138">
    <property type="protein sequence ID" value="RMX96617.1"/>
    <property type="molecule type" value="Genomic_DNA"/>
</dbReference>
<comment type="caution">
    <text evidence="13">The sequence shown here is derived from an EMBL/GenBank/DDBJ whole genome shotgun (WGS) entry which is preliminary data.</text>
</comment>
<feature type="repeat" description="Solcar" evidence="10">
    <location>
        <begin position="89"/>
        <end position="190"/>
    </location>
</feature>
<dbReference type="InterPro" id="IPR002067">
    <property type="entry name" value="MCP"/>
</dbReference>
<protein>
    <submittedName>
        <fullName evidence="13">Uncharacterized protein</fullName>
    </submittedName>
</protein>
<keyword evidence="7 12" id="KW-1133">Transmembrane helix</keyword>
<dbReference type="GO" id="GO:0005743">
    <property type="term" value="C:mitochondrial inner membrane"/>
    <property type="evidence" value="ECO:0007669"/>
    <property type="project" value="UniProtKB-SubCell"/>
</dbReference>
<feature type="transmembrane region" description="Helical" evidence="12">
    <location>
        <begin position="206"/>
        <end position="227"/>
    </location>
</feature>
<feature type="transmembrane region" description="Helical" evidence="12">
    <location>
        <begin position="166"/>
        <end position="186"/>
    </location>
</feature>
<evidence type="ECO:0000256" key="4">
    <source>
        <dbReference type="ARBA" id="ARBA00022692"/>
    </source>
</evidence>
<reference evidence="13 14" key="1">
    <citation type="journal article" date="2018" name="BMC Genomics">
        <title>Genomic evidence for intraspecific hybridization in a clonal and extremely halotolerant yeast.</title>
        <authorList>
            <person name="Gostincar C."/>
            <person name="Stajich J.E."/>
            <person name="Zupancic J."/>
            <person name="Zalar P."/>
            <person name="Gunde-Cimerman N."/>
        </authorList>
    </citation>
    <scope>NUCLEOTIDE SEQUENCE [LARGE SCALE GENOMIC DNA]</scope>
    <source>
        <strain evidence="13 14">EXF-6669</strain>
    </source>
</reference>
<dbReference type="PROSITE" id="PS50920">
    <property type="entry name" value="SOLCAR"/>
    <property type="match status" value="3"/>
</dbReference>